<evidence type="ECO:0000259" key="4">
    <source>
        <dbReference type="PROSITE" id="PS50932"/>
    </source>
</evidence>
<organism evidence="5 6">
    <name type="scientific">Cellulomonas fulva</name>
    <dbReference type="NCBI Taxonomy" id="2835530"/>
    <lineage>
        <taxon>Bacteria</taxon>
        <taxon>Bacillati</taxon>
        <taxon>Actinomycetota</taxon>
        <taxon>Actinomycetes</taxon>
        <taxon>Micrococcales</taxon>
        <taxon>Cellulomonadaceae</taxon>
        <taxon>Cellulomonas</taxon>
    </lineage>
</organism>
<dbReference type="SUPFAM" id="SSF47413">
    <property type="entry name" value="lambda repressor-like DNA-binding domains"/>
    <property type="match status" value="1"/>
</dbReference>
<dbReference type="PROSITE" id="PS50932">
    <property type="entry name" value="HTH_LACI_2"/>
    <property type="match status" value="1"/>
</dbReference>
<protein>
    <submittedName>
        <fullName evidence="5">LacI family transcriptional regulator</fullName>
    </submittedName>
</protein>
<dbReference type="PANTHER" id="PTHR30146:SF109">
    <property type="entry name" value="HTH-TYPE TRANSCRIPTIONAL REGULATOR GALS"/>
    <property type="match status" value="1"/>
</dbReference>
<dbReference type="Pfam" id="PF00356">
    <property type="entry name" value="LacI"/>
    <property type="match status" value="1"/>
</dbReference>
<comment type="caution">
    <text evidence="5">The sequence shown here is derived from an EMBL/GenBank/DDBJ whole genome shotgun (WGS) entry which is preliminary data.</text>
</comment>
<dbReference type="CDD" id="cd06267">
    <property type="entry name" value="PBP1_LacI_sugar_binding-like"/>
    <property type="match status" value="1"/>
</dbReference>
<dbReference type="PANTHER" id="PTHR30146">
    <property type="entry name" value="LACI-RELATED TRANSCRIPTIONAL REPRESSOR"/>
    <property type="match status" value="1"/>
</dbReference>
<keyword evidence="1" id="KW-0805">Transcription regulation</keyword>
<accession>A0ABS5TXG8</accession>
<dbReference type="CDD" id="cd01392">
    <property type="entry name" value="HTH_LacI"/>
    <property type="match status" value="1"/>
</dbReference>
<evidence type="ECO:0000256" key="3">
    <source>
        <dbReference type="ARBA" id="ARBA00023163"/>
    </source>
</evidence>
<name>A0ABS5TXG8_9CELL</name>
<dbReference type="Pfam" id="PF13377">
    <property type="entry name" value="Peripla_BP_3"/>
    <property type="match status" value="1"/>
</dbReference>
<dbReference type="RefSeq" id="WP_214348076.1">
    <property type="nucleotide sequence ID" value="NZ_JAHBOH010000001.1"/>
</dbReference>
<evidence type="ECO:0000256" key="2">
    <source>
        <dbReference type="ARBA" id="ARBA00023125"/>
    </source>
</evidence>
<evidence type="ECO:0000313" key="5">
    <source>
        <dbReference type="EMBL" id="MBT0993844.1"/>
    </source>
</evidence>
<keyword evidence="3" id="KW-0804">Transcription</keyword>
<dbReference type="InterPro" id="IPR028082">
    <property type="entry name" value="Peripla_BP_I"/>
</dbReference>
<dbReference type="SMART" id="SM00354">
    <property type="entry name" value="HTH_LACI"/>
    <property type="match status" value="1"/>
</dbReference>
<gene>
    <name evidence="5" type="ORF">KIN34_06030</name>
</gene>
<evidence type="ECO:0000313" key="6">
    <source>
        <dbReference type="Proteomes" id="UP000722125"/>
    </source>
</evidence>
<dbReference type="EMBL" id="JAHBOH010000001">
    <property type="protein sequence ID" value="MBT0993844.1"/>
    <property type="molecule type" value="Genomic_DNA"/>
</dbReference>
<dbReference type="InterPro" id="IPR046335">
    <property type="entry name" value="LacI/GalR-like_sensor"/>
</dbReference>
<dbReference type="InterPro" id="IPR000843">
    <property type="entry name" value="HTH_LacI"/>
</dbReference>
<keyword evidence="2" id="KW-0238">DNA-binding</keyword>
<dbReference type="InterPro" id="IPR010982">
    <property type="entry name" value="Lambda_DNA-bd_dom_sf"/>
</dbReference>
<dbReference type="SUPFAM" id="SSF53822">
    <property type="entry name" value="Periplasmic binding protein-like I"/>
    <property type="match status" value="1"/>
</dbReference>
<keyword evidence="6" id="KW-1185">Reference proteome</keyword>
<proteinExistence type="predicted"/>
<sequence length="340" mass="35670">MERAPSVVDVARVAGVSVGTVSNVLNRPQVVAAATRARVEKAIAELGFVRNAAARSLAAGSSRTIAFVAADLTNTFFLDLARGAEEILEKAELNLVLANCDSREDKQRAYLDLFEEERVAGLLVAPRQDLAGQVLGPRARGMRVVLLNAEPPEPGVCSVQTDNRAGGYLAARHLIELGRTRLLFAGARRFPAVVDRLEGARLAVAEAEGVTLEYLATVGVTTEDGRAVAESVLARDPAARPDGLLAGADLLALGVVQAAAADGSVAIPGDLAVVGYDNNRESWGSMTPLTTLDQAGVEMGREAARLLLEELREPAGHEHATVVMEPVLVPRASTLGHPGG</sequence>
<feature type="domain" description="HTH lacI-type" evidence="4">
    <location>
        <begin position="5"/>
        <end position="59"/>
    </location>
</feature>
<reference evidence="5 6" key="1">
    <citation type="submission" date="2021-05" db="EMBL/GenBank/DDBJ databases">
        <title>Description of Cellulomonas sp. DKR-3 sp. nov.</title>
        <authorList>
            <person name="Dahal R.H."/>
            <person name="Chaudhary D.K."/>
        </authorList>
    </citation>
    <scope>NUCLEOTIDE SEQUENCE [LARGE SCALE GENOMIC DNA]</scope>
    <source>
        <strain evidence="5 6">DKR-3</strain>
    </source>
</reference>
<dbReference type="Proteomes" id="UP000722125">
    <property type="component" value="Unassembled WGS sequence"/>
</dbReference>
<evidence type="ECO:0000256" key="1">
    <source>
        <dbReference type="ARBA" id="ARBA00023015"/>
    </source>
</evidence>
<dbReference type="PROSITE" id="PS00356">
    <property type="entry name" value="HTH_LACI_1"/>
    <property type="match status" value="1"/>
</dbReference>
<dbReference type="Gene3D" id="3.40.50.2300">
    <property type="match status" value="2"/>
</dbReference>
<dbReference type="Gene3D" id="1.10.260.40">
    <property type="entry name" value="lambda repressor-like DNA-binding domains"/>
    <property type="match status" value="1"/>
</dbReference>